<feature type="transmembrane region" description="Helical" evidence="1">
    <location>
        <begin position="123"/>
        <end position="144"/>
    </location>
</feature>
<accession>A0ABS4IQ57</accession>
<gene>
    <name evidence="2" type="ORF">J2Z66_001305</name>
</gene>
<feature type="transmembrane region" description="Helical" evidence="1">
    <location>
        <begin position="151"/>
        <end position="171"/>
    </location>
</feature>
<protein>
    <recommendedName>
        <fullName evidence="4">ABC transporter permease</fullName>
    </recommendedName>
</protein>
<keyword evidence="1" id="KW-0812">Transmembrane</keyword>
<organism evidence="2 3">
    <name type="scientific">Paenibacillus eucommiae</name>
    <dbReference type="NCBI Taxonomy" id="1355755"/>
    <lineage>
        <taxon>Bacteria</taxon>
        <taxon>Bacillati</taxon>
        <taxon>Bacillota</taxon>
        <taxon>Bacilli</taxon>
        <taxon>Bacillales</taxon>
        <taxon>Paenibacillaceae</taxon>
        <taxon>Paenibacillus</taxon>
    </lineage>
</organism>
<keyword evidence="1" id="KW-1133">Transmembrane helix</keyword>
<dbReference type="EMBL" id="JAGGLB010000003">
    <property type="protein sequence ID" value="MBP1989707.1"/>
    <property type="molecule type" value="Genomic_DNA"/>
</dbReference>
<evidence type="ECO:0000313" key="3">
    <source>
        <dbReference type="Proteomes" id="UP001519287"/>
    </source>
</evidence>
<keyword evidence="3" id="KW-1185">Reference proteome</keyword>
<reference evidence="2 3" key="1">
    <citation type="submission" date="2021-03" db="EMBL/GenBank/DDBJ databases">
        <title>Genomic Encyclopedia of Type Strains, Phase IV (KMG-IV): sequencing the most valuable type-strain genomes for metagenomic binning, comparative biology and taxonomic classification.</title>
        <authorList>
            <person name="Goeker M."/>
        </authorList>
    </citation>
    <scope>NUCLEOTIDE SEQUENCE [LARGE SCALE GENOMIC DNA]</scope>
    <source>
        <strain evidence="2 3">DSM 26048</strain>
    </source>
</reference>
<evidence type="ECO:0000256" key="1">
    <source>
        <dbReference type="SAM" id="Phobius"/>
    </source>
</evidence>
<comment type="caution">
    <text evidence="2">The sequence shown here is derived from an EMBL/GenBank/DDBJ whole genome shotgun (WGS) entry which is preliminary data.</text>
</comment>
<proteinExistence type="predicted"/>
<feature type="transmembrane region" description="Helical" evidence="1">
    <location>
        <begin position="12"/>
        <end position="36"/>
    </location>
</feature>
<evidence type="ECO:0008006" key="4">
    <source>
        <dbReference type="Google" id="ProtNLM"/>
    </source>
</evidence>
<name>A0ABS4IQ57_9BACL</name>
<evidence type="ECO:0000313" key="2">
    <source>
        <dbReference type="EMBL" id="MBP1989707.1"/>
    </source>
</evidence>
<dbReference type="Proteomes" id="UP001519287">
    <property type="component" value="Unassembled WGS sequence"/>
</dbReference>
<sequence>MSGLSIRLRLWFKLWFTSVHSIVLMLLIPLIVYFIYTIQSYKIAYLSSMIYEKAATLIYVFILQWCFSLDFDSKFYGQLITYPISRWKLVVERLLLASLIFISFMCIVTMLLTPLIGSFIWKGLLFSIPVYIGLAGIVILAVIIGNHSLGGLFAGLVFWMISLNGDALLYLNPALLQFSGVYESLSGTSGLFANDAHWILYNRLFYMSLGVLFSVLAVWHFNRKSV</sequence>
<keyword evidence="1" id="KW-0472">Membrane</keyword>
<dbReference type="RefSeq" id="WP_209970516.1">
    <property type="nucleotide sequence ID" value="NZ_JAGGLB010000003.1"/>
</dbReference>
<feature type="transmembrane region" description="Helical" evidence="1">
    <location>
        <begin position="94"/>
        <end position="117"/>
    </location>
</feature>
<feature type="transmembrane region" description="Helical" evidence="1">
    <location>
        <begin position="204"/>
        <end position="221"/>
    </location>
</feature>